<dbReference type="RefSeq" id="XP_044664058.1">
    <property type="nucleotide sequence ID" value="XM_044808123.1"/>
</dbReference>
<organism evidence="1 2">
    <name type="scientific">Cercospora kikuchii</name>
    <dbReference type="NCBI Taxonomy" id="84275"/>
    <lineage>
        <taxon>Eukaryota</taxon>
        <taxon>Fungi</taxon>
        <taxon>Dikarya</taxon>
        <taxon>Ascomycota</taxon>
        <taxon>Pezizomycotina</taxon>
        <taxon>Dothideomycetes</taxon>
        <taxon>Dothideomycetidae</taxon>
        <taxon>Mycosphaerellales</taxon>
        <taxon>Mycosphaerellaceae</taxon>
        <taxon>Cercospora</taxon>
    </lineage>
</organism>
<dbReference type="OrthoDB" id="3627639at2759"/>
<accession>A0A9P3L160</accession>
<dbReference type="EMBL" id="BOLY01000009">
    <property type="protein sequence ID" value="GIZ49571.1"/>
    <property type="molecule type" value="Genomic_DNA"/>
</dbReference>
<proteinExistence type="predicted"/>
<evidence type="ECO:0000313" key="1">
    <source>
        <dbReference type="EMBL" id="GIZ49571.1"/>
    </source>
</evidence>
<sequence length="658" mass="72520">MTTILVPYDSAMRLGMGFNTYTHALCINDAVQKPGKIPATENDLRDTDEYSPVSQKVTYSSKYVDKVSDVMNSLNISGSLEIKLQSIGAGGQAKASFLDTDKFKQSDLNFLIQVKVVNNKLIADDVTEFVPIENVTPSQFTDVYGDGFISGYVEGGELNGLVSIKLKDRSTARDLQASLKVNAPFAGGAVHAEGEGSLDMKKNESDVEGERTISVAWAGGGDIKAETATDWTIDALKEAAFTFPSKVAQVPQRMYAIVTKYSALRSFQTRSVNGTPLDYENAGVYTSMLLEAYLEYKSIWKEIQLMSWDAEHNLVTLTKASSSTSMQTYATNLKAAYKTAKDAYDIAKAAEDKARSVMKPEDEGAVTKRSRQTLRKPLESNKVEPYAADLFGLDEARTDCRFEMIKIVAEVDAVTFDPKVAIDSERKHMFLSPSIFRMLMPLSSPRGSDPGIKQIGGTAYVDPAGQQLWTGDRSKMHKRFLEALDRHSSMAGSFRYSDTAAGTYIDSGSSFYTSLDYLNRDMARPTGCGIYFQASGGKELPWLLFINMVHGQKPDGGYVVNRVGSAAIGRDFIGSSKDINGRILKVEIGLKKRYPTDQHATVSALRLTDEWGWRAENGTADEWWSDSAPPEYSLRGFWMVMGEVIDRMGVVWGKDPPS</sequence>
<keyword evidence="2" id="KW-1185">Reference proteome</keyword>
<name>A0A9P3L160_9PEZI</name>
<dbReference type="GeneID" id="68298176"/>
<dbReference type="Proteomes" id="UP000825890">
    <property type="component" value="Unassembled WGS sequence"/>
</dbReference>
<evidence type="ECO:0000313" key="2">
    <source>
        <dbReference type="Proteomes" id="UP000825890"/>
    </source>
</evidence>
<protein>
    <submittedName>
        <fullName evidence="1">Uncharacterized protein</fullName>
    </submittedName>
</protein>
<dbReference type="AlphaFoldDB" id="A0A9P3L160"/>
<reference evidence="1 2" key="1">
    <citation type="submission" date="2021-01" db="EMBL/GenBank/DDBJ databases">
        <title>Cercospora kikuchii MAFF 305040 whole genome shotgun sequence.</title>
        <authorList>
            <person name="Kashiwa T."/>
            <person name="Suzuki T."/>
        </authorList>
    </citation>
    <scope>NUCLEOTIDE SEQUENCE [LARGE SCALE GENOMIC DNA]</scope>
    <source>
        <strain evidence="1 2">MAFF 305040</strain>
    </source>
</reference>
<comment type="caution">
    <text evidence="1">The sequence shown here is derived from an EMBL/GenBank/DDBJ whole genome shotgun (WGS) entry which is preliminary data.</text>
</comment>
<gene>
    <name evidence="1" type="ORF">CKM354_001260100</name>
</gene>